<accession>A0A948TJY5</accession>
<dbReference type="Proteomes" id="UP000777303">
    <property type="component" value="Unassembled WGS sequence"/>
</dbReference>
<dbReference type="EMBL" id="JAHLFS010000040">
    <property type="protein sequence ID" value="MBU3851647.1"/>
    <property type="molecule type" value="Genomic_DNA"/>
</dbReference>
<evidence type="ECO:0000313" key="2">
    <source>
        <dbReference type="Proteomes" id="UP000777303"/>
    </source>
</evidence>
<gene>
    <name evidence="1" type="ORF">H9901_03005</name>
</gene>
<reference evidence="1" key="1">
    <citation type="journal article" date="2021" name="PeerJ">
        <title>Extensive microbial diversity within the chicken gut microbiome revealed by metagenomics and culture.</title>
        <authorList>
            <person name="Gilroy R."/>
            <person name="Ravi A."/>
            <person name="Getino M."/>
            <person name="Pursley I."/>
            <person name="Horton D.L."/>
            <person name="Alikhan N.F."/>
            <person name="Baker D."/>
            <person name="Gharbi K."/>
            <person name="Hall N."/>
            <person name="Watson M."/>
            <person name="Adriaenssens E.M."/>
            <person name="Foster-Nyarko E."/>
            <person name="Jarju S."/>
            <person name="Secka A."/>
            <person name="Antonio M."/>
            <person name="Oren A."/>
            <person name="Chaudhuri R.R."/>
            <person name="La Ragione R."/>
            <person name="Hildebrand F."/>
            <person name="Pallen M.J."/>
        </authorList>
    </citation>
    <scope>NUCLEOTIDE SEQUENCE</scope>
    <source>
        <strain evidence="1">F6-6636</strain>
    </source>
</reference>
<protein>
    <submittedName>
        <fullName evidence="1">Uncharacterized protein</fullName>
    </submittedName>
</protein>
<sequence length="115" mass="12916">MDIEEVLDKINTDIKRLGEGNEVGIITSKDVDNYQRSLYMNGGFENAGINIDPKYMGQMFSMLDEGITPLYVAGGKGYYNELTDIAHLADKLVEMNLYDQLLDSTQQALKDLTNK</sequence>
<organism evidence="1 2">
    <name type="scientific">Candidatus Paralactobacillus gallistercoris</name>
    <dbReference type="NCBI Taxonomy" id="2838724"/>
    <lineage>
        <taxon>Bacteria</taxon>
        <taxon>Bacillati</taxon>
        <taxon>Bacillota</taxon>
        <taxon>Bacilli</taxon>
        <taxon>Lactobacillales</taxon>
        <taxon>Lactobacillaceae</taxon>
        <taxon>Lactobacillus</taxon>
    </lineage>
</organism>
<dbReference type="AlphaFoldDB" id="A0A948TJY5"/>
<proteinExistence type="predicted"/>
<reference evidence="1" key="2">
    <citation type="submission" date="2021-04" db="EMBL/GenBank/DDBJ databases">
        <authorList>
            <person name="Gilroy R."/>
        </authorList>
    </citation>
    <scope>NUCLEOTIDE SEQUENCE</scope>
    <source>
        <strain evidence="1">F6-6636</strain>
    </source>
</reference>
<comment type="caution">
    <text evidence="1">The sequence shown here is derived from an EMBL/GenBank/DDBJ whole genome shotgun (WGS) entry which is preliminary data.</text>
</comment>
<evidence type="ECO:0000313" key="1">
    <source>
        <dbReference type="EMBL" id="MBU3851647.1"/>
    </source>
</evidence>
<name>A0A948TJY5_9LACO</name>